<dbReference type="EMBL" id="FAOO01000026">
    <property type="protein sequence ID" value="CUU08894.1"/>
    <property type="molecule type" value="Genomic_DNA"/>
</dbReference>
<feature type="transmembrane region" description="Helical" evidence="1">
    <location>
        <begin position="41"/>
        <end position="58"/>
    </location>
</feature>
<dbReference type="RefSeq" id="WP_140945904.1">
    <property type="nucleotide sequence ID" value="NZ_FAOO01000026.1"/>
</dbReference>
<evidence type="ECO:0000313" key="2">
    <source>
        <dbReference type="EMBL" id="CUU08894.1"/>
    </source>
</evidence>
<keyword evidence="1" id="KW-0812">Transmembrane</keyword>
<name>A0A0S4NCL6_9BACT</name>
<accession>A0A0S4NCL6</accession>
<dbReference type="AlphaFoldDB" id="A0A0S4NCL6"/>
<feature type="transmembrane region" description="Helical" evidence="1">
    <location>
        <begin position="99"/>
        <end position="124"/>
    </location>
</feature>
<feature type="transmembrane region" description="Helical" evidence="1">
    <location>
        <begin position="136"/>
        <end position="155"/>
    </location>
</feature>
<keyword evidence="3" id="KW-1185">Reference proteome</keyword>
<dbReference type="Proteomes" id="UP000320623">
    <property type="component" value="Unassembled WGS sequence"/>
</dbReference>
<gene>
    <name evidence="2" type="ORF">JGI1_02202</name>
</gene>
<keyword evidence="1" id="KW-1133">Transmembrane helix</keyword>
<evidence type="ECO:0000256" key="1">
    <source>
        <dbReference type="SAM" id="Phobius"/>
    </source>
</evidence>
<evidence type="ECO:0000313" key="3">
    <source>
        <dbReference type="Proteomes" id="UP000320623"/>
    </source>
</evidence>
<evidence type="ECO:0008006" key="4">
    <source>
        <dbReference type="Google" id="ProtNLM"/>
    </source>
</evidence>
<reference evidence="3" key="1">
    <citation type="submission" date="2015-11" db="EMBL/GenBank/DDBJ databases">
        <authorList>
            <person name="Varghese N."/>
        </authorList>
    </citation>
    <scope>NUCLEOTIDE SEQUENCE [LARGE SCALE GENOMIC DNA]</scope>
</reference>
<protein>
    <recommendedName>
        <fullName evidence="4">Nitrate reductase gamma subunit</fullName>
    </recommendedName>
</protein>
<dbReference type="OrthoDB" id="9812364at2"/>
<proteinExistence type="predicted"/>
<dbReference type="STRING" id="1643428.GCA_001442855_02154"/>
<keyword evidence="1" id="KW-0472">Membrane</keyword>
<feature type="transmembrane region" description="Helical" evidence="1">
    <location>
        <begin position="70"/>
        <end position="93"/>
    </location>
</feature>
<feature type="transmembrane region" description="Helical" evidence="1">
    <location>
        <begin position="7"/>
        <end position="26"/>
    </location>
</feature>
<sequence length="212" mass="24231">MLSFSKTIALISLLFFFAGILYHYFVTRRLKLPPDFARPKGSWKVGVLYSFTFGMMPWAKESTRKHWLAYLRGVAFHIGIFTGLFTLALSFFINQFNETVNLIFALIVGFGALMGFAGIVMRIVERNLREISTLDDFISVALVSISLAFIALALIEPAFKIPMYLVSAIMLFYAPLGKVRHCLYFFFSRFFFGLHLGKRGIVHRFTEVSYGK</sequence>
<organism evidence="2 3">
    <name type="scientific">Candidatus Thermokryptus mobilis</name>
    <dbReference type="NCBI Taxonomy" id="1643428"/>
    <lineage>
        <taxon>Bacteria</taxon>
        <taxon>Pseudomonadati</taxon>
        <taxon>Candidatus Kryptoniota</taxon>
        <taxon>Candidatus Thermokryptus</taxon>
    </lineage>
</organism>